<feature type="region of interest" description="Disordered" evidence="1">
    <location>
        <begin position="316"/>
        <end position="353"/>
    </location>
</feature>
<dbReference type="Pfam" id="PF14555">
    <property type="entry name" value="UBA_4"/>
    <property type="match status" value="1"/>
</dbReference>
<gene>
    <name evidence="3" type="ORF">C1645_736038</name>
</gene>
<dbReference type="Proteomes" id="UP000265703">
    <property type="component" value="Unassembled WGS sequence"/>
</dbReference>
<dbReference type="Gene3D" id="3.40.30.10">
    <property type="entry name" value="Glutaredoxin"/>
    <property type="match status" value="1"/>
</dbReference>
<dbReference type="InterPro" id="IPR050730">
    <property type="entry name" value="UBX_domain-protein"/>
</dbReference>
<feature type="region of interest" description="Disordered" evidence="1">
    <location>
        <begin position="287"/>
        <end position="306"/>
    </location>
</feature>
<dbReference type="Gene3D" id="1.10.8.10">
    <property type="entry name" value="DNA helicase RuvA subunit, C-terminal domain"/>
    <property type="match status" value="1"/>
</dbReference>
<dbReference type="GO" id="GO:0005634">
    <property type="term" value="C:nucleus"/>
    <property type="evidence" value="ECO:0007669"/>
    <property type="project" value="TreeGrafter"/>
</dbReference>
<feature type="region of interest" description="Disordered" evidence="1">
    <location>
        <begin position="51"/>
        <end position="78"/>
    </location>
</feature>
<dbReference type="Gene3D" id="3.10.20.90">
    <property type="entry name" value="Phosphatidylinositol 3-kinase Catalytic Subunit, Chain A, domain 1"/>
    <property type="match status" value="1"/>
</dbReference>
<dbReference type="PANTHER" id="PTHR23322">
    <property type="entry name" value="FAS-ASSOCIATED PROTEIN"/>
    <property type="match status" value="1"/>
</dbReference>
<dbReference type="InterPro" id="IPR001012">
    <property type="entry name" value="UBX_dom"/>
</dbReference>
<evidence type="ECO:0000259" key="2">
    <source>
        <dbReference type="PROSITE" id="PS50033"/>
    </source>
</evidence>
<dbReference type="InterPro" id="IPR029071">
    <property type="entry name" value="Ubiquitin-like_domsf"/>
</dbReference>
<dbReference type="AlphaFoldDB" id="A0A397T377"/>
<dbReference type="PROSITE" id="PS50033">
    <property type="entry name" value="UBX"/>
    <property type="match status" value="1"/>
</dbReference>
<dbReference type="InterPro" id="IPR036249">
    <property type="entry name" value="Thioredoxin-like_sf"/>
</dbReference>
<dbReference type="InterPro" id="IPR006577">
    <property type="entry name" value="UAS"/>
</dbReference>
<dbReference type="SUPFAM" id="SSF46934">
    <property type="entry name" value="UBA-like"/>
    <property type="match status" value="1"/>
</dbReference>
<keyword evidence="4" id="KW-1185">Reference proteome</keyword>
<evidence type="ECO:0000256" key="1">
    <source>
        <dbReference type="SAM" id="MobiDB-lite"/>
    </source>
</evidence>
<reference evidence="3 4" key="1">
    <citation type="submission" date="2018-06" db="EMBL/GenBank/DDBJ databases">
        <title>Comparative genomics reveals the genomic features of Rhizophagus irregularis, R. cerebriforme, R. diaphanum and Gigaspora rosea, and their symbiotic lifestyle signature.</title>
        <authorList>
            <person name="Morin E."/>
            <person name="San Clemente H."/>
            <person name="Chen E.C.H."/>
            <person name="De La Providencia I."/>
            <person name="Hainaut M."/>
            <person name="Kuo A."/>
            <person name="Kohler A."/>
            <person name="Murat C."/>
            <person name="Tang N."/>
            <person name="Roy S."/>
            <person name="Loubradou J."/>
            <person name="Henrissat B."/>
            <person name="Grigoriev I.V."/>
            <person name="Corradi N."/>
            <person name="Roux C."/>
            <person name="Martin F.M."/>
        </authorList>
    </citation>
    <scope>NUCLEOTIDE SEQUENCE [LARGE SCALE GENOMIC DNA]</scope>
    <source>
        <strain evidence="3 4">DAOM 227022</strain>
    </source>
</reference>
<dbReference type="GO" id="GO:0043161">
    <property type="term" value="P:proteasome-mediated ubiquitin-dependent protein catabolic process"/>
    <property type="evidence" value="ECO:0007669"/>
    <property type="project" value="TreeGrafter"/>
</dbReference>
<dbReference type="PANTHER" id="PTHR23322:SF6">
    <property type="entry name" value="UBX DOMAIN-CONTAINING PROTEIN 7"/>
    <property type="match status" value="1"/>
</dbReference>
<dbReference type="CDD" id="cd02958">
    <property type="entry name" value="UAS"/>
    <property type="match status" value="1"/>
</dbReference>
<dbReference type="SUPFAM" id="SSF52833">
    <property type="entry name" value="Thioredoxin-like"/>
    <property type="match status" value="1"/>
</dbReference>
<proteinExistence type="predicted"/>
<feature type="compositionally biased region" description="Polar residues" evidence="1">
    <location>
        <begin position="54"/>
        <end position="69"/>
    </location>
</feature>
<dbReference type="Pfam" id="PF00789">
    <property type="entry name" value="UBX"/>
    <property type="match status" value="1"/>
</dbReference>
<feature type="compositionally biased region" description="Acidic residues" evidence="1">
    <location>
        <begin position="331"/>
        <end position="348"/>
    </location>
</feature>
<dbReference type="Pfam" id="PF13899">
    <property type="entry name" value="Thioredoxin_7"/>
    <property type="match status" value="1"/>
</dbReference>
<accession>A0A397T377</accession>
<organism evidence="3 4">
    <name type="scientific">Glomus cerebriforme</name>
    <dbReference type="NCBI Taxonomy" id="658196"/>
    <lineage>
        <taxon>Eukaryota</taxon>
        <taxon>Fungi</taxon>
        <taxon>Fungi incertae sedis</taxon>
        <taxon>Mucoromycota</taxon>
        <taxon>Glomeromycotina</taxon>
        <taxon>Glomeromycetes</taxon>
        <taxon>Glomerales</taxon>
        <taxon>Glomeraceae</taxon>
        <taxon>Glomus</taxon>
    </lineage>
</organism>
<dbReference type="CDD" id="cd01767">
    <property type="entry name" value="UBX"/>
    <property type="match status" value="1"/>
</dbReference>
<protein>
    <submittedName>
        <fullName evidence="3">Thioredoxin-like protein</fullName>
    </submittedName>
</protein>
<name>A0A397T377_9GLOM</name>
<dbReference type="GO" id="GO:0043130">
    <property type="term" value="F:ubiquitin binding"/>
    <property type="evidence" value="ECO:0007669"/>
    <property type="project" value="TreeGrafter"/>
</dbReference>
<evidence type="ECO:0000313" key="4">
    <source>
        <dbReference type="Proteomes" id="UP000265703"/>
    </source>
</evidence>
<feature type="domain" description="UBX" evidence="2">
    <location>
        <begin position="367"/>
        <end position="443"/>
    </location>
</feature>
<dbReference type="STRING" id="658196.A0A397T377"/>
<evidence type="ECO:0000313" key="3">
    <source>
        <dbReference type="EMBL" id="RIA92850.1"/>
    </source>
</evidence>
<sequence length="445" mass="50685">MDFIQDQDDLIGEFCNITNATKDVAITYLEVSAGDVEQAITLYLESGGYEAANPRTTTNPQHSTSATSTDAERTRNTFESDAELARALAQEESSTIRAPIAPKRDILVGGDQNDHVGLDGGMIRRGVPRSRRSRDNTYRTFAGDALPHRMGPSDEKATRLADLFSPPFDIINKENFERTRNRAKADGKWLMVDIQNIREFSCQVLNRDLWRDKTVKDVIKAHFLFLQYNSESPDGRQYINYYPIDNYPHIAIIDPRTGERVRVWNTQLAPTEFIISVTDFLERYSLTEPNKTPKKNPTRSIVEMSEEEQIRTALKKSLEGEQSKEKLTFESDNDEIEDTEEEEDDSMTDEPISTFDSIKPVEREEAQGPTSAMIKFRLADGQTIIRRFEKLNPVRYLFEFIKATVPNLKSQEFELVCHRNNLINQVDQTIEEAGLSNSLVNVVLG</sequence>
<dbReference type="SUPFAM" id="SSF54236">
    <property type="entry name" value="Ubiquitin-like"/>
    <property type="match status" value="1"/>
</dbReference>
<dbReference type="SMART" id="SM00594">
    <property type="entry name" value="UAS"/>
    <property type="match status" value="1"/>
</dbReference>
<feature type="compositionally biased region" description="Basic and acidic residues" evidence="1">
    <location>
        <begin position="316"/>
        <end position="329"/>
    </location>
</feature>
<comment type="caution">
    <text evidence="3">The sequence shown here is derived from an EMBL/GenBank/DDBJ whole genome shotgun (WGS) entry which is preliminary data.</text>
</comment>
<dbReference type="EMBL" id="QKYT01000116">
    <property type="protein sequence ID" value="RIA92850.1"/>
    <property type="molecule type" value="Genomic_DNA"/>
</dbReference>
<dbReference type="CDD" id="cd14348">
    <property type="entry name" value="UBA_p47"/>
    <property type="match status" value="1"/>
</dbReference>
<dbReference type="OrthoDB" id="270602at2759"/>
<dbReference type="InterPro" id="IPR009060">
    <property type="entry name" value="UBA-like_sf"/>
</dbReference>